<dbReference type="STRING" id="306537.jk1497"/>
<feature type="transmembrane region" description="Helical" evidence="9">
    <location>
        <begin position="661"/>
        <end position="678"/>
    </location>
</feature>
<feature type="compositionally biased region" description="Low complexity" evidence="8">
    <location>
        <begin position="31"/>
        <end position="48"/>
    </location>
</feature>
<gene>
    <name evidence="11" type="ordered locus">jk1497</name>
</gene>
<evidence type="ECO:0000256" key="5">
    <source>
        <dbReference type="ARBA" id="ARBA00022989"/>
    </source>
</evidence>
<sequence length="977" mass="105860">MKQVFGLLRAVRNARTGSAKSSPDQQRHQESGASSGSSVPSKPSAASKPSEEKKPAPAKPEPKKTAPAKPAQQASAPKKPAEGKTSEEKKPAPVKQEPKKATSKEPTRSPIKLSAGGPPKAPSAPKPPKASSQKQEPRKASTASQDPKKSTTAAKALKADKNKKQTSAPPKKKAATPRPAAAAPAIKLGNVGAPPAPGVAPGVARKAPIPAKASAAKPAPKQAAKPVSKEAAKPVAKETPAAKATPPAKPKPEQKPAPKKAPKKATQPKAEQKTVTVPAAKQAPKPVAKAKPKTVPPAAEKSASQPKKQPEAKQVTTAQPAPQQTSAPRRNNVPEALTIPPENKTVKKDRRARLRQVKGLDGLRGLAVLAVVIYHFFGDILPGGYLGVDLFFVLSGFLITSLLVREYRVNNTISLKDFWIRRFRRILPAALVTLFIVTAIVTAIGGDIAVGIREQFLGTLFFVNNWTQIATSQSYFSENEIQVFAHYWSLAVEEQFYIIWPLVTLGIFVFTQRRLRRSPRRIPMLVTAVLAVLSAAIMALLFTPGEDPTRVYYGTDTHAFGLLIGAFLSLAVTSTRNDPRVDSWPSAGKFEARAAGAIGALALVGYVFQLLLMGDDLAVTYRGGLLLTSVLGVLMIWGVIRETGPLTIIFRTNVMRWLGQRSFSLYLWHWPVIMILRALFDADGHMDHKWILGLVAVPIALVISEISYQHVENPFRRRGYKQTWKDYWSSRPTYHEINEGFKKVAWPVVPLLVVACAGGVIYGVVNSNDKTALEQELDQLQRMNQQANKGNAPAPATPPPPKEEKAAAVQGKDITAVGDSVMLAASEALNTSYPGIYIDADVSRHYTAGMDVLRQLNDSGKLRKNVFLGFGTNGPAFPDQLEEMINLIGPDRQIFMAMPYGDREWMAQSRQDVLDAAKTHDNVYIADWCGHAQAHQNMLFEDGVHPMPEGAQEYAKAFDEALAQAADHKKKTTTTCA</sequence>
<evidence type="ECO:0000313" key="11">
    <source>
        <dbReference type="EMBL" id="CAI37670.1"/>
    </source>
</evidence>
<dbReference type="GO" id="GO:0005886">
    <property type="term" value="C:plasma membrane"/>
    <property type="evidence" value="ECO:0007669"/>
    <property type="project" value="UniProtKB-SubCell"/>
</dbReference>
<accession>Q4JU37</accession>
<protein>
    <submittedName>
        <fullName evidence="11">Putative membrane protein</fullName>
    </submittedName>
</protein>
<feature type="transmembrane region" description="Helical" evidence="9">
    <location>
        <begin position="495"/>
        <end position="512"/>
    </location>
</feature>
<feature type="domain" description="Acyltransferase 3" evidence="10">
    <location>
        <begin position="358"/>
        <end position="703"/>
    </location>
</feature>
<dbReference type="AlphaFoldDB" id="Q4JU37"/>
<feature type="compositionally biased region" description="Basic and acidic residues" evidence="8">
    <location>
        <begin position="227"/>
        <end position="236"/>
    </location>
</feature>
<evidence type="ECO:0000256" key="8">
    <source>
        <dbReference type="SAM" id="MobiDB-lite"/>
    </source>
</evidence>
<dbReference type="CDD" id="cd01840">
    <property type="entry name" value="SGNH_hydrolase_yrhL_like"/>
    <property type="match status" value="1"/>
</dbReference>
<feature type="compositionally biased region" description="Pro residues" evidence="8">
    <location>
        <begin position="119"/>
        <end position="128"/>
    </location>
</feature>
<dbReference type="Gene3D" id="3.40.50.1110">
    <property type="entry name" value="SGNH hydrolase"/>
    <property type="match status" value="1"/>
</dbReference>
<feature type="compositionally biased region" description="Low complexity" evidence="8">
    <location>
        <begin position="65"/>
        <end position="78"/>
    </location>
</feature>
<comment type="subcellular location">
    <subcellularLocation>
        <location evidence="1">Cell membrane</location>
        <topology evidence="1">Multi-pass membrane protein</topology>
    </subcellularLocation>
</comment>
<keyword evidence="12" id="KW-1185">Reference proteome</keyword>
<keyword evidence="5 9" id="KW-1133">Transmembrane helix</keyword>
<evidence type="ECO:0000256" key="9">
    <source>
        <dbReference type="SAM" id="Phobius"/>
    </source>
</evidence>
<feature type="compositionally biased region" description="Low complexity" evidence="8">
    <location>
        <begin position="176"/>
        <end position="185"/>
    </location>
</feature>
<keyword evidence="3" id="KW-0808">Transferase</keyword>
<name>Q4JU37_CORJK</name>
<dbReference type="eggNOG" id="COG1835">
    <property type="taxonomic scope" value="Bacteria"/>
</dbReference>
<feature type="compositionally biased region" description="Low complexity" evidence="8">
    <location>
        <begin position="316"/>
        <end position="328"/>
    </location>
</feature>
<feature type="transmembrane region" description="Helical" evidence="9">
    <location>
        <begin position="551"/>
        <end position="573"/>
    </location>
</feature>
<dbReference type="SUPFAM" id="SSF52266">
    <property type="entry name" value="SGNH hydrolase"/>
    <property type="match status" value="1"/>
</dbReference>
<dbReference type="PANTHER" id="PTHR23028">
    <property type="entry name" value="ACETYLTRANSFERASE"/>
    <property type="match status" value="1"/>
</dbReference>
<evidence type="ECO:0000313" key="12">
    <source>
        <dbReference type="Proteomes" id="UP000000545"/>
    </source>
</evidence>
<feature type="transmembrane region" description="Helical" evidence="9">
    <location>
        <begin position="524"/>
        <end position="545"/>
    </location>
</feature>
<keyword evidence="6 9" id="KW-0472">Membrane</keyword>
<feature type="transmembrane region" description="Helical" evidence="9">
    <location>
        <begin position="744"/>
        <end position="765"/>
    </location>
</feature>
<feature type="compositionally biased region" description="Low complexity" evidence="8">
    <location>
        <begin position="199"/>
        <end position="226"/>
    </location>
</feature>
<organism evidence="11 12">
    <name type="scientific">Corynebacterium jeikeium (strain K411)</name>
    <dbReference type="NCBI Taxonomy" id="306537"/>
    <lineage>
        <taxon>Bacteria</taxon>
        <taxon>Bacillati</taxon>
        <taxon>Actinomycetota</taxon>
        <taxon>Actinomycetes</taxon>
        <taxon>Mycobacteriales</taxon>
        <taxon>Corynebacteriaceae</taxon>
        <taxon>Corynebacterium</taxon>
    </lineage>
</organism>
<evidence type="ECO:0000256" key="2">
    <source>
        <dbReference type="ARBA" id="ARBA00022475"/>
    </source>
</evidence>
<dbReference type="InterPro" id="IPR050879">
    <property type="entry name" value="Acyltransferase_3"/>
</dbReference>
<feature type="transmembrane region" description="Helical" evidence="9">
    <location>
        <begin position="594"/>
        <end position="613"/>
    </location>
</feature>
<evidence type="ECO:0000256" key="1">
    <source>
        <dbReference type="ARBA" id="ARBA00004651"/>
    </source>
</evidence>
<dbReference type="InterPro" id="IPR036514">
    <property type="entry name" value="SGNH_hydro_sf"/>
</dbReference>
<evidence type="ECO:0000256" key="7">
    <source>
        <dbReference type="ARBA" id="ARBA00023315"/>
    </source>
</evidence>
<feature type="transmembrane region" description="Helical" evidence="9">
    <location>
        <begin position="619"/>
        <end position="640"/>
    </location>
</feature>
<dbReference type="EMBL" id="CR931997">
    <property type="protein sequence ID" value="CAI37670.1"/>
    <property type="molecule type" value="Genomic_DNA"/>
</dbReference>
<keyword evidence="7" id="KW-0012">Acyltransferase</keyword>
<proteinExistence type="predicted"/>
<evidence type="ECO:0000259" key="10">
    <source>
        <dbReference type="Pfam" id="PF01757"/>
    </source>
</evidence>
<evidence type="ECO:0000256" key="6">
    <source>
        <dbReference type="ARBA" id="ARBA00023136"/>
    </source>
</evidence>
<reference evidence="11 12" key="1">
    <citation type="journal article" date="2005" name="J. Bacteriol.">
        <title>Complete genome sequence and analysis of the multiresistant nosocomial pathogen Corynebacterium jeikeium K411, a lipid-requiring bacterium of the human skin flora.</title>
        <authorList>
            <person name="Tauch A."/>
            <person name="Kaiser O."/>
            <person name="Hain T."/>
            <person name="Goesmann A."/>
            <person name="Weisshaar B."/>
            <person name="Albersmeier A."/>
            <person name="Bekel T."/>
            <person name="Bischoff N."/>
            <person name="Brune I."/>
            <person name="Chakraborty T."/>
            <person name="Kalinowski J."/>
            <person name="Meyer F."/>
            <person name="Rupp O."/>
            <person name="Schneiker S."/>
            <person name="Viehoever P."/>
            <person name="Puehler A."/>
        </authorList>
    </citation>
    <scope>NUCLEOTIDE SEQUENCE [LARGE SCALE GENOMIC DNA]</scope>
    <source>
        <strain evidence="11 12">K411</strain>
    </source>
</reference>
<keyword evidence="4 9" id="KW-0812">Transmembrane</keyword>
<feature type="compositionally biased region" description="Low complexity" evidence="8">
    <location>
        <begin position="237"/>
        <end position="246"/>
    </location>
</feature>
<dbReference type="InterPro" id="IPR002656">
    <property type="entry name" value="Acyl_transf_3_dom"/>
</dbReference>
<evidence type="ECO:0000256" key="3">
    <source>
        <dbReference type="ARBA" id="ARBA00022679"/>
    </source>
</evidence>
<dbReference type="Proteomes" id="UP000000545">
    <property type="component" value="Chromosome"/>
</dbReference>
<feature type="transmembrane region" description="Helical" evidence="9">
    <location>
        <begin position="383"/>
        <end position="405"/>
    </location>
</feature>
<dbReference type="Pfam" id="PF01757">
    <property type="entry name" value="Acyl_transf_3"/>
    <property type="match status" value="1"/>
</dbReference>
<feature type="transmembrane region" description="Helical" evidence="9">
    <location>
        <begin position="426"/>
        <end position="452"/>
    </location>
</feature>
<keyword evidence="2" id="KW-1003">Cell membrane</keyword>
<dbReference type="GO" id="GO:0009103">
    <property type="term" value="P:lipopolysaccharide biosynthetic process"/>
    <property type="evidence" value="ECO:0007669"/>
    <property type="project" value="TreeGrafter"/>
</dbReference>
<dbReference type="KEGG" id="cjk:jk1497"/>
<feature type="region of interest" description="Disordered" evidence="8">
    <location>
        <begin position="1"/>
        <end position="350"/>
    </location>
</feature>
<dbReference type="HOGENOM" id="CLU_005679_11_0_11"/>
<feature type="compositionally biased region" description="Low complexity" evidence="8">
    <location>
        <begin position="264"/>
        <end position="289"/>
    </location>
</feature>
<feature type="compositionally biased region" description="Basic and acidic residues" evidence="8">
    <location>
        <begin position="79"/>
        <end position="107"/>
    </location>
</feature>
<feature type="transmembrane region" description="Helical" evidence="9">
    <location>
        <begin position="690"/>
        <end position="708"/>
    </location>
</feature>
<dbReference type="PANTHER" id="PTHR23028:SF53">
    <property type="entry name" value="ACYL_TRANSF_3 DOMAIN-CONTAINING PROTEIN"/>
    <property type="match status" value="1"/>
</dbReference>
<feature type="compositionally biased region" description="Polar residues" evidence="8">
    <location>
        <begin position="15"/>
        <end position="24"/>
    </location>
</feature>
<evidence type="ECO:0000256" key="4">
    <source>
        <dbReference type="ARBA" id="ARBA00022692"/>
    </source>
</evidence>
<dbReference type="GO" id="GO:0016747">
    <property type="term" value="F:acyltransferase activity, transferring groups other than amino-acyl groups"/>
    <property type="evidence" value="ECO:0007669"/>
    <property type="project" value="InterPro"/>
</dbReference>
<feature type="compositionally biased region" description="Basic and acidic residues" evidence="8">
    <location>
        <begin position="49"/>
        <end position="64"/>
    </location>
</feature>